<dbReference type="GO" id="GO:0008168">
    <property type="term" value="F:methyltransferase activity"/>
    <property type="evidence" value="ECO:0007669"/>
    <property type="project" value="UniProtKB-KW"/>
</dbReference>
<evidence type="ECO:0000313" key="1">
    <source>
        <dbReference type="EMBL" id="GER03204.1"/>
    </source>
</evidence>
<dbReference type="Pfam" id="PF13489">
    <property type="entry name" value="Methyltransf_23"/>
    <property type="match status" value="1"/>
</dbReference>
<dbReference type="EMBL" id="BKCN01000003">
    <property type="protein sequence ID" value="GER03204.1"/>
    <property type="molecule type" value="Genomic_DNA"/>
</dbReference>
<gene>
    <name evidence="1" type="ORF">JCM17846_08860</name>
</gene>
<dbReference type="SUPFAM" id="SSF53335">
    <property type="entry name" value="S-adenosyl-L-methionine-dependent methyltransferases"/>
    <property type="match status" value="1"/>
</dbReference>
<evidence type="ECO:0000313" key="2">
    <source>
        <dbReference type="Proteomes" id="UP000324996"/>
    </source>
</evidence>
<dbReference type="Proteomes" id="UP000324996">
    <property type="component" value="Unassembled WGS sequence"/>
</dbReference>
<name>A0A5A7N661_9PROT</name>
<dbReference type="GO" id="GO:0032259">
    <property type="term" value="P:methylation"/>
    <property type="evidence" value="ECO:0007669"/>
    <property type="project" value="UniProtKB-KW"/>
</dbReference>
<dbReference type="InterPro" id="IPR029063">
    <property type="entry name" value="SAM-dependent_MTases_sf"/>
</dbReference>
<accession>A0A5A7N661</accession>
<keyword evidence="1" id="KW-0808">Transferase</keyword>
<organism evidence="1 2">
    <name type="scientific">Iodidimonas nitroreducens</name>
    <dbReference type="NCBI Taxonomy" id="1236968"/>
    <lineage>
        <taxon>Bacteria</taxon>
        <taxon>Pseudomonadati</taxon>
        <taxon>Pseudomonadota</taxon>
        <taxon>Alphaproteobacteria</taxon>
        <taxon>Iodidimonadales</taxon>
        <taxon>Iodidimonadaceae</taxon>
        <taxon>Iodidimonas</taxon>
    </lineage>
</organism>
<dbReference type="Gene3D" id="3.40.50.150">
    <property type="entry name" value="Vaccinia Virus protein VP39"/>
    <property type="match status" value="1"/>
</dbReference>
<proteinExistence type="predicted"/>
<sequence>MHKSKKDEAIACPLCGMAGAMPFIEIEGQAYHACEQCEIRFLHPRHHLPPMAEKAHYDQHENDVDDPGYRRFLARLLDPLLAYLDQNPAGQSLAERPLQALDFGCGPGPALAMMIKEAGHHCALYDPFFHPDQAAIDPGEKAGAYDIICCTEVAEHLYRPAQVFDQLVKLLAPQGVLAIMTCFQTDDARFAQWHYRRDPTHVIFYRLRSFHVLADRFGLCCHSPAKDVVFLKKAGQ</sequence>
<protein>
    <submittedName>
        <fullName evidence="1">Methyltransferase</fullName>
    </submittedName>
</protein>
<reference evidence="1 2" key="1">
    <citation type="submission" date="2019-09" db="EMBL/GenBank/DDBJ databases">
        <title>NBRP : Genome information of microbial organism related human and environment.</title>
        <authorList>
            <person name="Hattori M."/>
            <person name="Oshima K."/>
            <person name="Inaba H."/>
            <person name="Suda W."/>
            <person name="Sakamoto M."/>
            <person name="Iino T."/>
            <person name="Kitahara M."/>
            <person name="Oshida Y."/>
            <person name="Iida T."/>
            <person name="Kudo T."/>
            <person name="Itoh T."/>
            <person name="Ohkuma M."/>
        </authorList>
    </citation>
    <scope>NUCLEOTIDE SEQUENCE [LARGE SCALE GENOMIC DNA]</scope>
    <source>
        <strain evidence="1 2">Q-1</strain>
    </source>
</reference>
<comment type="caution">
    <text evidence="1">The sequence shown here is derived from an EMBL/GenBank/DDBJ whole genome shotgun (WGS) entry which is preliminary data.</text>
</comment>
<dbReference type="RefSeq" id="WP_313979169.1">
    <property type="nucleotide sequence ID" value="NZ_BKCN01000003.1"/>
</dbReference>
<keyword evidence="2" id="KW-1185">Reference proteome</keyword>
<keyword evidence="1" id="KW-0489">Methyltransferase</keyword>
<dbReference type="AlphaFoldDB" id="A0A5A7N661"/>